<dbReference type="Gene3D" id="2.40.50.140">
    <property type="entry name" value="Nucleic acid-binding proteins"/>
    <property type="match status" value="1"/>
</dbReference>
<dbReference type="Pfam" id="PF17191">
    <property type="entry name" value="RecG_wedge"/>
    <property type="match status" value="1"/>
</dbReference>
<evidence type="ECO:0000256" key="15">
    <source>
        <dbReference type="RuleBase" id="RU363016"/>
    </source>
</evidence>
<dbReference type="STRING" id="89784.SAMN04489725_10926"/>
<reference evidence="19" key="1">
    <citation type="submission" date="2016-10" db="EMBL/GenBank/DDBJ databases">
        <authorList>
            <person name="Varghese N."/>
        </authorList>
    </citation>
    <scope>NUCLEOTIDE SEQUENCE [LARGE SCALE GENOMIC DNA]</scope>
    <source>
        <strain evidence="19">DSM 12489</strain>
    </source>
</reference>
<evidence type="ECO:0000256" key="10">
    <source>
        <dbReference type="ARBA" id="ARBA00023204"/>
    </source>
</evidence>
<dbReference type="Pfam" id="PF00270">
    <property type="entry name" value="DEAD"/>
    <property type="match status" value="1"/>
</dbReference>
<accession>A0A1H2UVN9</accession>
<dbReference type="InterPro" id="IPR011545">
    <property type="entry name" value="DEAD/DEAH_box_helicase_dom"/>
</dbReference>
<evidence type="ECO:0000256" key="8">
    <source>
        <dbReference type="ARBA" id="ARBA00023125"/>
    </source>
</evidence>
<dbReference type="InterPro" id="IPR012340">
    <property type="entry name" value="NA-bd_OB-fold"/>
</dbReference>
<protein>
    <recommendedName>
        <fullName evidence="2 15">ATP-dependent DNA helicase RecG</fullName>
        <ecNumber evidence="13 15">5.6.2.4</ecNumber>
    </recommendedName>
</protein>
<dbReference type="GO" id="GO:0003677">
    <property type="term" value="F:DNA binding"/>
    <property type="evidence" value="ECO:0007669"/>
    <property type="project" value="UniProtKB-KW"/>
</dbReference>
<evidence type="ECO:0000313" key="18">
    <source>
        <dbReference type="EMBL" id="SDW60180.1"/>
    </source>
</evidence>
<keyword evidence="7 15" id="KW-0067">ATP-binding</keyword>
<dbReference type="InterPro" id="IPR045562">
    <property type="entry name" value="RecG_dom3_C"/>
</dbReference>
<evidence type="ECO:0000259" key="16">
    <source>
        <dbReference type="PROSITE" id="PS51192"/>
    </source>
</evidence>
<evidence type="ECO:0000256" key="11">
    <source>
        <dbReference type="ARBA" id="ARBA00023235"/>
    </source>
</evidence>
<keyword evidence="8" id="KW-0238">DNA-binding</keyword>
<evidence type="ECO:0000256" key="4">
    <source>
        <dbReference type="ARBA" id="ARBA00022763"/>
    </source>
</evidence>
<organism evidence="18 19">
    <name type="scientific">Alicyclobacillus hesperidum</name>
    <dbReference type="NCBI Taxonomy" id="89784"/>
    <lineage>
        <taxon>Bacteria</taxon>
        <taxon>Bacillati</taxon>
        <taxon>Bacillota</taxon>
        <taxon>Bacilli</taxon>
        <taxon>Bacillales</taxon>
        <taxon>Alicyclobacillaceae</taxon>
        <taxon>Alicyclobacillus</taxon>
    </lineage>
</organism>
<evidence type="ECO:0000259" key="17">
    <source>
        <dbReference type="PROSITE" id="PS51194"/>
    </source>
</evidence>
<evidence type="ECO:0000256" key="6">
    <source>
        <dbReference type="ARBA" id="ARBA00022806"/>
    </source>
</evidence>
<dbReference type="EC" id="5.6.2.4" evidence="13 15"/>
<keyword evidence="11" id="KW-0413">Isomerase</keyword>
<dbReference type="GO" id="GO:0006310">
    <property type="term" value="P:DNA recombination"/>
    <property type="evidence" value="ECO:0007669"/>
    <property type="project" value="UniProtKB-UniRule"/>
</dbReference>
<dbReference type="InterPro" id="IPR004609">
    <property type="entry name" value="ATP-dep_DNA_helicase_RecG"/>
</dbReference>
<dbReference type="Pfam" id="PF00271">
    <property type="entry name" value="Helicase_C"/>
    <property type="match status" value="1"/>
</dbReference>
<evidence type="ECO:0000256" key="14">
    <source>
        <dbReference type="ARBA" id="ARBA00048988"/>
    </source>
</evidence>
<dbReference type="Pfam" id="PF19833">
    <property type="entry name" value="RecG_dom3_C"/>
    <property type="match status" value="1"/>
</dbReference>
<dbReference type="SMART" id="SM00490">
    <property type="entry name" value="HELICc"/>
    <property type="match status" value="1"/>
</dbReference>
<dbReference type="InterPro" id="IPR027417">
    <property type="entry name" value="P-loop_NTPase"/>
</dbReference>
<dbReference type="GO" id="GO:0016887">
    <property type="term" value="F:ATP hydrolysis activity"/>
    <property type="evidence" value="ECO:0007669"/>
    <property type="project" value="RHEA"/>
</dbReference>
<evidence type="ECO:0000256" key="2">
    <source>
        <dbReference type="ARBA" id="ARBA00017846"/>
    </source>
</evidence>
<dbReference type="AlphaFoldDB" id="A0A1H2UVN9"/>
<dbReference type="GO" id="GO:0043138">
    <property type="term" value="F:3'-5' DNA helicase activity"/>
    <property type="evidence" value="ECO:0007669"/>
    <property type="project" value="UniProtKB-EC"/>
</dbReference>
<keyword evidence="5 15" id="KW-0378">Hydrolase</keyword>
<dbReference type="InterPro" id="IPR014001">
    <property type="entry name" value="Helicase_ATP-bd"/>
</dbReference>
<comment type="similarity">
    <text evidence="1 15">Belongs to the helicase family. RecG subfamily.</text>
</comment>
<evidence type="ECO:0000256" key="9">
    <source>
        <dbReference type="ARBA" id="ARBA00023172"/>
    </source>
</evidence>
<comment type="catalytic activity">
    <reaction evidence="14 15">
        <text>ATP + H2O = ADP + phosphate + H(+)</text>
        <dbReference type="Rhea" id="RHEA:13065"/>
        <dbReference type="ChEBI" id="CHEBI:15377"/>
        <dbReference type="ChEBI" id="CHEBI:15378"/>
        <dbReference type="ChEBI" id="CHEBI:30616"/>
        <dbReference type="ChEBI" id="CHEBI:43474"/>
        <dbReference type="ChEBI" id="CHEBI:456216"/>
        <dbReference type="EC" id="5.6.2.4"/>
    </reaction>
</comment>
<dbReference type="Gene3D" id="3.40.50.300">
    <property type="entry name" value="P-loop containing nucleotide triphosphate hydrolases"/>
    <property type="match status" value="2"/>
</dbReference>
<dbReference type="PROSITE" id="PS51192">
    <property type="entry name" value="HELICASE_ATP_BIND_1"/>
    <property type="match status" value="1"/>
</dbReference>
<feature type="domain" description="Helicase ATP-binding" evidence="16">
    <location>
        <begin position="272"/>
        <end position="433"/>
    </location>
</feature>
<evidence type="ECO:0000256" key="5">
    <source>
        <dbReference type="ARBA" id="ARBA00022801"/>
    </source>
</evidence>
<dbReference type="Proteomes" id="UP000182589">
    <property type="component" value="Unassembled WGS sequence"/>
</dbReference>
<evidence type="ECO:0000256" key="1">
    <source>
        <dbReference type="ARBA" id="ARBA00007504"/>
    </source>
</evidence>
<dbReference type="NCBIfam" id="TIGR00643">
    <property type="entry name" value="recG"/>
    <property type="match status" value="1"/>
</dbReference>
<dbReference type="NCBIfam" id="NF008168">
    <property type="entry name" value="PRK10917.2-2"/>
    <property type="match status" value="1"/>
</dbReference>
<evidence type="ECO:0000313" key="19">
    <source>
        <dbReference type="Proteomes" id="UP000182589"/>
    </source>
</evidence>
<dbReference type="NCBIfam" id="NF008165">
    <property type="entry name" value="PRK10917.1-3"/>
    <property type="match status" value="1"/>
</dbReference>
<keyword evidence="3 15" id="KW-0547">Nucleotide-binding</keyword>
<dbReference type="SMART" id="SM00487">
    <property type="entry name" value="DEXDc"/>
    <property type="match status" value="1"/>
</dbReference>
<comment type="catalytic activity">
    <reaction evidence="12 15">
        <text>Couples ATP hydrolysis with the unwinding of duplex DNA by translocating in the 3'-5' direction.</text>
        <dbReference type="EC" id="5.6.2.4"/>
    </reaction>
</comment>
<dbReference type="SUPFAM" id="SSF50249">
    <property type="entry name" value="Nucleic acid-binding proteins"/>
    <property type="match status" value="1"/>
</dbReference>
<dbReference type="GO" id="GO:0006281">
    <property type="term" value="P:DNA repair"/>
    <property type="evidence" value="ECO:0007669"/>
    <property type="project" value="UniProtKB-UniRule"/>
</dbReference>
<keyword evidence="4 15" id="KW-0227">DNA damage</keyword>
<keyword evidence="10 15" id="KW-0234">DNA repair</keyword>
<feature type="domain" description="Helicase C-terminal" evidence="17">
    <location>
        <begin position="452"/>
        <end position="611"/>
    </location>
</feature>
<keyword evidence="19" id="KW-1185">Reference proteome</keyword>
<dbReference type="CDD" id="cd17992">
    <property type="entry name" value="DEXHc_RecG"/>
    <property type="match status" value="1"/>
</dbReference>
<proteinExistence type="inferred from homology"/>
<dbReference type="GO" id="GO:0005524">
    <property type="term" value="F:ATP binding"/>
    <property type="evidence" value="ECO:0007669"/>
    <property type="project" value="UniProtKB-KW"/>
</dbReference>
<dbReference type="InterPro" id="IPR001650">
    <property type="entry name" value="Helicase_C-like"/>
</dbReference>
<dbReference type="RefSeq" id="WP_074693174.1">
    <property type="nucleotide sequence ID" value="NZ_FNOJ01000009.1"/>
</dbReference>
<sequence>MNLKQQSVRGLPGVGPAKEHALAALGIHSIHDLLHYFPFRYEDRQIRPLAEWQDGARVTVRAVVSGNAIVRWRGPKSMLTARLRVDGQHLVLCTWFSQHYLKSRLTDGRLLIVTGRWDAKTQRIVAAETSFDVAEPRGGANGLLPVYRVNKEIGSRQIHQLIGKAIDLHADQLPDVLPYSLAKKYRLWNHRDAVVAMHRPRSAEDLRQARRCLAFEEFLLFQIQLHWFRMHRKESAGVARCVPDDAVDRFAGFLPAPLTNAQRRACMDILHDLQADRAMARLVQGDVGSGKTWVALFACYAAYLAGFQAALMAPTEILAEQHAREAERVLSSAGMSIGLLTGSVGSKARREILEGLACGAIHLVVGTHALLTEDVTFCNLGLIATDEQHRFGVSQRSALRSKGTSPDVLMLSATPIPRTLALAVYGDMDVSLLDELPKGRQPIETIALSKHQEAQAIRFIRRELAAGRQAYIVTPAIEQSETVDFTALLDVFDKLSEELVGFRLGLLHGKMAADEKDRIMRAFRDGEIDALVATTVIEVGIDVKNATVIAIYNAERFGLAQLHQLRGRVGRGSHKSYCILLSEANNETAHARIQTMLDTQDGFRIAERDLELRGPGEFLGIRQSGLPQFAVGDIVQDQRIMSVARDEAAQLLASDSFWYSPATEALREAVQVPVEETVYRD</sequence>
<dbReference type="PANTHER" id="PTHR47964">
    <property type="entry name" value="ATP-DEPENDENT DNA HELICASE HOMOLOG RECG, CHLOROPLASTIC"/>
    <property type="match status" value="1"/>
</dbReference>
<dbReference type="InterPro" id="IPR033454">
    <property type="entry name" value="RecG_wedge"/>
</dbReference>
<dbReference type="EMBL" id="FNOJ01000009">
    <property type="protein sequence ID" value="SDW60180.1"/>
    <property type="molecule type" value="Genomic_DNA"/>
</dbReference>
<keyword evidence="6 15" id="KW-0347">Helicase</keyword>
<evidence type="ECO:0000256" key="3">
    <source>
        <dbReference type="ARBA" id="ARBA00022741"/>
    </source>
</evidence>
<dbReference type="PANTHER" id="PTHR47964:SF1">
    <property type="entry name" value="ATP-DEPENDENT DNA HELICASE HOMOLOG RECG, CHLOROPLASTIC"/>
    <property type="match status" value="1"/>
</dbReference>
<comment type="function">
    <text evidence="15">Plays a critical role in recombination and DNA repair. Helps process Holliday junction intermediates to mature products by catalyzing branch migration. Has replication fork regression activity, unwinds stalled or blocked replication forks to make a HJ that can be resolved. Has a DNA unwinding activity characteristic of a DNA helicase with 3'-5' polarity.</text>
</comment>
<name>A0A1H2UVN9_9BACL</name>
<evidence type="ECO:0000256" key="7">
    <source>
        <dbReference type="ARBA" id="ARBA00022840"/>
    </source>
</evidence>
<dbReference type="SUPFAM" id="SSF52540">
    <property type="entry name" value="P-loop containing nucleoside triphosphate hydrolases"/>
    <property type="match status" value="2"/>
</dbReference>
<keyword evidence="9 15" id="KW-0233">DNA recombination</keyword>
<evidence type="ECO:0000256" key="13">
    <source>
        <dbReference type="ARBA" id="ARBA00034808"/>
    </source>
</evidence>
<dbReference type="InterPro" id="IPR047112">
    <property type="entry name" value="RecG/Mfd"/>
</dbReference>
<gene>
    <name evidence="18" type="ORF">SAMN04489725_10926</name>
</gene>
<dbReference type="PROSITE" id="PS51194">
    <property type="entry name" value="HELICASE_CTER"/>
    <property type="match status" value="1"/>
</dbReference>
<evidence type="ECO:0000256" key="12">
    <source>
        <dbReference type="ARBA" id="ARBA00034617"/>
    </source>
</evidence>